<keyword evidence="1" id="KW-0812">Transmembrane</keyword>
<evidence type="ECO:0008006" key="4">
    <source>
        <dbReference type="Google" id="ProtNLM"/>
    </source>
</evidence>
<keyword evidence="3" id="KW-1185">Reference proteome</keyword>
<keyword evidence="1" id="KW-0472">Membrane</keyword>
<reference evidence="2 3" key="1">
    <citation type="submission" date="2019-10" db="EMBL/GenBank/DDBJ databases">
        <title>Whole genome shotgun sequence of Acrocarpospora corrugata NBRC 13972.</title>
        <authorList>
            <person name="Ichikawa N."/>
            <person name="Kimura A."/>
            <person name="Kitahashi Y."/>
            <person name="Komaki H."/>
            <person name="Oguchi A."/>
        </authorList>
    </citation>
    <scope>NUCLEOTIDE SEQUENCE [LARGE SCALE GENOMIC DNA]</scope>
    <source>
        <strain evidence="2 3">NBRC 13972</strain>
    </source>
</reference>
<dbReference type="PANTHER" id="PTHR34989:SF1">
    <property type="entry name" value="PROTEIN HDED"/>
    <property type="match status" value="1"/>
</dbReference>
<dbReference type="PANTHER" id="PTHR34989">
    <property type="entry name" value="PROTEIN HDED"/>
    <property type="match status" value="1"/>
</dbReference>
<comment type="caution">
    <text evidence="2">The sequence shown here is derived from an EMBL/GenBank/DDBJ whole genome shotgun (WGS) entry which is preliminary data.</text>
</comment>
<accession>A0A5M3VUY1</accession>
<dbReference type="RefSeq" id="WP_246238514.1">
    <property type="nucleotide sequence ID" value="NZ_BAAABN010000020.1"/>
</dbReference>
<evidence type="ECO:0000256" key="1">
    <source>
        <dbReference type="SAM" id="Phobius"/>
    </source>
</evidence>
<evidence type="ECO:0000313" key="3">
    <source>
        <dbReference type="Proteomes" id="UP000334990"/>
    </source>
</evidence>
<feature type="transmembrane region" description="Helical" evidence="1">
    <location>
        <begin position="48"/>
        <end position="67"/>
    </location>
</feature>
<feature type="transmembrane region" description="Helical" evidence="1">
    <location>
        <begin position="163"/>
        <end position="183"/>
    </location>
</feature>
<name>A0A5M3VUY1_9ACTN</name>
<protein>
    <recommendedName>
        <fullName evidence="4">HdeD family acid-resistance protein</fullName>
    </recommendedName>
</protein>
<keyword evidence="1" id="KW-1133">Transmembrane helix</keyword>
<proteinExistence type="predicted"/>
<sequence>MSNMNSGVYSGASKTGTEPGRWWTLAVRGALAIIFGLIALIWPAITLVALVVVFGVYALVNGIFTLYGAFREGATKERGWLAFSGIISLAAGIAVLVWPAITALALMLLIGAWFLITGVVEIVGAVMRRKEIEGEGKMIVTGVLSALFGLVLMIWPGAGALSLVWLIGVFAIVLGVAMVVLSFRERNVTHTSRHHAHPMAA</sequence>
<dbReference type="GO" id="GO:0005886">
    <property type="term" value="C:plasma membrane"/>
    <property type="evidence" value="ECO:0007669"/>
    <property type="project" value="TreeGrafter"/>
</dbReference>
<feature type="transmembrane region" description="Helical" evidence="1">
    <location>
        <begin position="21"/>
        <end position="42"/>
    </location>
</feature>
<feature type="transmembrane region" description="Helical" evidence="1">
    <location>
        <begin position="79"/>
        <end position="98"/>
    </location>
</feature>
<dbReference type="InterPro" id="IPR052712">
    <property type="entry name" value="Acid_resist_chaperone_HdeD"/>
</dbReference>
<dbReference type="EMBL" id="BLAD01000041">
    <property type="protein sequence ID" value="GER99709.1"/>
    <property type="molecule type" value="Genomic_DNA"/>
</dbReference>
<gene>
    <name evidence="2" type="ORF">Acor_17730</name>
</gene>
<organism evidence="2 3">
    <name type="scientific">Acrocarpospora corrugata</name>
    <dbReference type="NCBI Taxonomy" id="35763"/>
    <lineage>
        <taxon>Bacteria</taxon>
        <taxon>Bacillati</taxon>
        <taxon>Actinomycetota</taxon>
        <taxon>Actinomycetes</taxon>
        <taxon>Streptosporangiales</taxon>
        <taxon>Streptosporangiaceae</taxon>
        <taxon>Acrocarpospora</taxon>
    </lineage>
</organism>
<dbReference type="Proteomes" id="UP000334990">
    <property type="component" value="Unassembled WGS sequence"/>
</dbReference>
<feature type="transmembrane region" description="Helical" evidence="1">
    <location>
        <begin position="138"/>
        <end position="157"/>
    </location>
</feature>
<evidence type="ECO:0000313" key="2">
    <source>
        <dbReference type="EMBL" id="GER99709.1"/>
    </source>
</evidence>
<dbReference type="AlphaFoldDB" id="A0A5M3VUY1"/>
<dbReference type="InterPro" id="IPR005325">
    <property type="entry name" value="DUF308_memb"/>
</dbReference>
<dbReference type="Pfam" id="PF03729">
    <property type="entry name" value="DUF308"/>
    <property type="match status" value="2"/>
</dbReference>
<feature type="transmembrane region" description="Helical" evidence="1">
    <location>
        <begin position="104"/>
        <end position="126"/>
    </location>
</feature>